<evidence type="ECO:0000313" key="3">
    <source>
        <dbReference type="Proteomes" id="UP000032102"/>
    </source>
</evidence>
<sequence>MRNVYISIFVCLFLFAHPAWAQGETSITLSVAGDVTLGRDENYGYTYSFDYEAKKMAFLFLQNILNQFLSKMILQPSIWKQR</sequence>
<reference evidence="2 3" key="1">
    <citation type="submission" date="2015-01" db="EMBL/GenBank/DDBJ databases">
        <title>Draft genome of Anoxybacillus thermarum strain AF/04.</title>
        <authorList>
            <person name="Poli A."/>
            <person name="Nicolaus B."/>
            <person name="Chan K.-G."/>
            <person name="Kahar U.M."/>
            <person name="Yaakob A.S."/>
            <person name="Chan C.S."/>
            <person name="Goh K.M."/>
        </authorList>
    </citation>
    <scope>NUCLEOTIDE SEQUENCE [LARGE SCALE GENOMIC DNA]</scope>
    <source>
        <strain evidence="2 3">AF/04</strain>
    </source>
</reference>
<proteinExistence type="predicted"/>
<keyword evidence="1" id="KW-0732">Signal</keyword>
<organism evidence="2 3">
    <name type="scientific">Anoxybacillus thermarum</name>
    <dbReference type="NCBI Taxonomy" id="404937"/>
    <lineage>
        <taxon>Bacteria</taxon>
        <taxon>Bacillati</taxon>
        <taxon>Bacillota</taxon>
        <taxon>Bacilli</taxon>
        <taxon>Bacillales</taxon>
        <taxon>Anoxybacillaceae</taxon>
        <taxon>Anoxybacillus</taxon>
    </lineage>
</organism>
<dbReference type="AlphaFoldDB" id="A0A0D0RR77"/>
<dbReference type="EMBL" id="JXTH01000030">
    <property type="protein sequence ID" value="KIQ94202.1"/>
    <property type="molecule type" value="Genomic_DNA"/>
</dbReference>
<feature type="chain" id="PRO_5002237066" evidence="1">
    <location>
        <begin position="22"/>
        <end position="82"/>
    </location>
</feature>
<accession>A0A0D0RR77</accession>
<evidence type="ECO:0000256" key="1">
    <source>
        <dbReference type="SAM" id="SignalP"/>
    </source>
</evidence>
<protein>
    <submittedName>
        <fullName evidence="2">Uncharacterized protein</fullName>
    </submittedName>
</protein>
<keyword evidence="3" id="KW-1185">Reference proteome</keyword>
<gene>
    <name evidence="2" type="ORF">LH47_01685</name>
</gene>
<comment type="caution">
    <text evidence="2">The sequence shown here is derived from an EMBL/GenBank/DDBJ whole genome shotgun (WGS) entry which is preliminary data.</text>
</comment>
<dbReference type="Proteomes" id="UP000032102">
    <property type="component" value="Unassembled WGS sequence"/>
</dbReference>
<feature type="signal peptide" evidence="1">
    <location>
        <begin position="1"/>
        <end position="21"/>
    </location>
</feature>
<evidence type="ECO:0000313" key="2">
    <source>
        <dbReference type="EMBL" id="KIQ94202.1"/>
    </source>
</evidence>
<dbReference type="PATRIC" id="fig|404937.3.peg.1790"/>
<name>A0A0D0RR77_9BACL</name>